<protein>
    <submittedName>
        <fullName evidence="1">Uncharacterized protein</fullName>
    </submittedName>
</protein>
<reference evidence="1" key="1">
    <citation type="submission" date="2018-04" db="EMBL/GenBank/DDBJ databases">
        <title>Whole genome sequencing of Hypsizygus marmoreus.</title>
        <authorList>
            <person name="Choi I.-G."/>
            <person name="Min B."/>
            <person name="Kim J.-G."/>
            <person name="Kim S."/>
            <person name="Oh Y.-L."/>
            <person name="Kong W.-S."/>
            <person name="Park H."/>
            <person name="Jeong J."/>
            <person name="Song E.-S."/>
        </authorList>
    </citation>
    <scope>NUCLEOTIDE SEQUENCE [LARGE SCALE GENOMIC DNA]</scope>
    <source>
        <strain evidence="1">51987-8</strain>
    </source>
</reference>
<dbReference type="OrthoDB" id="5582162at2759"/>
<name>A0A369JBW4_HYPMA</name>
<evidence type="ECO:0000313" key="1">
    <source>
        <dbReference type="EMBL" id="RDB18822.1"/>
    </source>
</evidence>
<gene>
    <name evidence="1" type="ORF">Hypma_014546</name>
</gene>
<sequence length="131" mass="14192">MLDLRPTARDPRRLSLRALAARLVLAGSSLMHGAYLSSRYSSARSSPRLYLPILRAVDTPSATCLSSPCELRVSSMLRRPLASDSKFDGSFITAILETAAVGVLFLALRSITEGSSSSYLILLPVCFVSVW</sequence>
<dbReference type="AlphaFoldDB" id="A0A369JBW4"/>
<comment type="caution">
    <text evidence="1">The sequence shown here is derived from an EMBL/GenBank/DDBJ whole genome shotgun (WGS) entry which is preliminary data.</text>
</comment>
<dbReference type="InParanoid" id="A0A369JBW4"/>
<proteinExistence type="predicted"/>
<keyword evidence="2" id="KW-1185">Reference proteome</keyword>
<accession>A0A369JBW4</accession>
<dbReference type="EMBL" id="LUEZ02000087">
    <property type="protein sequence ID" value="RDB18822.1"/>
    <property type="molecule type" value="Genomic_DNA"/>
</dbReference>
<dbReference type="Proteomes" id="UP000076154">
    <property type="component" value="Unassembled WGS sequence"/>
</dbReference>
<evidence type="ECO:0000313" key="2">
    <source>
        <dbReference type="Proteomes" id="UP000076154"/>
    </source>
</evidence>
<organism evidence="1 2">
    <name type="scientific">Hypsizygus marmoreus</name>
    <name type="common">White beech mushroom</name>
    <name type="synonym">Agaricus marmoreus</name>
    <dbReference type="NCBI Taxonomy" id="39966"/>
    <lineage>
        <taxon>Eukaryota</taxon>
        <taxon>Fungi</taxon>
        <taxon>Dikarya</taxon>
        <taxon>Basidiomycota</taxon>
        <taxon>Agaricomycotina</taxon>
        <taxon>Agaricomycetes</taxon>
        <taxon>Agaricomycetidae</taxon>
        <taxon>Agaricales</taxon>
        <taxon>Tricholomatineae</taxon>
        <taxon>Lyophyllaceae</taxon>
        <taxon>Hypsizygus</taxon>
    </lineage>
</organism>